<dbReference type="AlphaFoldDB" id="A0A0L6VAM0"/>
<protein>
    <submittedName>
        <fullName evidence="2">Uncharacterized protein</fullName>
    </submittedName>
</protein>
<keyword evidence="3" id="KW-1185">Reference proteome</keyword>
<dbReference type="EMBL" id="LAVV01006926">
    <property type="protein sequence ID" value="KNZ57759.1"/>
    <property type="molecule type" value="Genomic_DNA"/>
</dbReference>
<proteinExistence type="predicted"/>
<evidence type="ECO:0000313" key="2">
    <source>
        <dbReference type="EMBL" id="KNZ57759.1"/>
    </source>
</evidence>
<dbReference type="OrthoDB" id="2507814at2759"/>
<evidence type="ECO:0000256" key="1">
    <source>
        <dbReference type="SAM" id="MobiDB-lite"/>
    </source>
</evidence>
<name>A0A0L6VAM0_9BASI</name>
<evidence type="ECO:0000313" key="3">
    <source>
        <dbReference type="Proteomes" id="UP000037035"/>
    </source>
</evidence>
<feature type="region of interest" description="Disordered" evidence="1">
    <location>
        <begin position="500"/>
        <end position="527"/>
    </location>
</feature>
<feature type="region of interest" description="Disordered" evidence="1">
    <location>
        <begin position="328"/>
        <end position="415"/>
    </location>
</feature>
<feature type="region of interest" description="Disordered" evidence="1">
    <location>
        <begin position="118"/>
        <end position="312"/>
    </location>
</feature>
<feature type="compositionally biased region" description="Polar residues" evidence="1">
    <location>
        <begin position="152"/>
        <end position="170"/>
    </location>
</feature>
<comment type="caution">
    <text evidence="2">The sequence shown here is derived from an EMBL/GenBank/DDBJ whole genome shotgun (WGS) entry which is preliminary data.</text>
</comment>
<gene>
    <name evidence="2" type="ORF">VP01_207g2</name>
</gene>
<accession>A0A0L6VAM0</accession>
<organism evidence="2 3">
    <name type="scientific">Puccinia sorghi</name>
    <dbReference type="NCBI Taxonomy" id="27349"/>
    <lineage>
        <taxon>Eukaryota</taxon>
        <taxon>Fungi</taxon>
        <taxon>Dikarya</taxon>
        <taxon>Basidiomycota</taxon>
        <taxon>Pucciniomycotina</taxon>
        <taxon>Pucciniomycetes</taxon>
        <taxon>Pucciniales</taxon>
        <taxon>Pucciniaceae</taxon>
        <taxon>Puccinia</taxon>
    </lineage>
</organism>
<dbReference type="Proteomes" id="UP000037035">
    <property type="component" value="Unassembled WGS sequence"/>
</dbReference>
<sequence>MERNISLDQTALSPEEHNHYKPFINHFTQHTQNRDGKLRFAEAAHFLRKYYPFQTELEDEIRSFFPQEIQLGQIDLGCVLAILRLLSHLMSHKPLHRDLIFIQTKPLPTLALVQQQQQSSNPFLRTKSTEKWNETHPLPPKTSLSADDITKHSTTINSNPFKQRSLSANPNKPHKTTVHDNIPRIPPRPAKPVSSNTHPSDKSLLEALPPPKHYSQRLKEEKDVDDQQSQSLLHVDLPPLWKNPPKPKINSRHQQQPQKLADKSPCPPYSNGAWPIDPQPIPQKASATDHTKTAIPPPLPTKPARPHSQKDNHAVEEVSQKAAMATLTRSQTLNHPPRRIAPALPPPRRRPGSLHIHNPHAVPLDELVASTEPEKGRVGGGEAKGRTVSHQYSAGPQDHLAEDDQQEGRTPTKNGRRSVSLFFDQKSPPQQQQEQPILPHVSQLKSLELGLRNDGKDLLNDIVQGWRARHGLKDERIPLVHNPIPDHDHHHLIHLRNPQLSNLSSPLSHPRTDSPHHQCPLGWTQLD</sequence>
<dbReference type="VEuPathDB" id="FungiDB:VP01_207g2"/>
<reference evidence="2 3" key="1">
    <citation type="submission" date="2015-08" db="EMBL/GenBank/DDBJ databases">
        <title>Next Generation Sequencing and Analysis of the Genome of Puccinia sorghi L Schw, the Causal Agent of Maize Common Rust.</title>
        <authorList>
            <person name="Rochi L."/>
            <person name="Burguener G."/>
            <person name="Darino M."/>
            <person name="Turjanski A."/>
            <person name="Kreff E."/>
            <person name="Dieguez M.J."/>
            <person name="Sacco F."/>
        </authorList>
    </citation>
    <scope>NUCLEOTIDE SEQUENCE [LARGE SCALE GENOMIC DNA]</scope>
    <source>
        <strain evidence="2 3">RO10H11247</strain>
    </source>
</reference>